<evidence type="ECO:0000313" key="10">
    <source>
        <dbReference type="Proteomes" id="UP000491181"/>
    </source>
</evidence>
<dbReference type="Proteomes" id="UP000267159">
    <property type="component" value="Unassembled WGS sequence"/>
</dbReference>
<evidence type="ECO:0000313" key="3">
    <source>
        <dbReference type="EMBL" id="GFH88337.1"/>
    </source>
</evidence>
<evidence type="ECO:0000313" key="9">
    <source>
        <dbReference type="Proteomes" id="UP000305751"/>
    </source>
</evidence>
<evidence type="ECO:0000313" key="5">
    <source>
        <dbReference type="EMBL" id="TFU51466.1"/>
    </source>
</evidence>
<dbReference type="PANTHER" id="PTHR30160:SF7">
    <property type="entry name" value="ADP-HEPTOSE--LPS HEPTOSYLTRANSFERASE 2"/>
    <property type="match status" value="1"/>
</dbReference>
<keyword evidence="1" id="KW-0328">Glycosyltransferase</keyword>
<dbReference type="Proteomes" id="UP000298073">
    <property type="component" value="Unassembled WGS sequence"/>
</dbReference>
<evidence type="ECO:0000256" key="1">
    <source>
        <dbReference type="ARBA" id="ARBA00022676"/>
    </source>
</evidence>
<dbReference type="STRING" id="1235814.GCA_000613385_04875"/>
<protein>
    <submittedName>
        <fullName evidence="3">ADP-heptose--LPS heptosyltransferase 2</fullName>
        <ecNumber evidence="3">2.-.-.-</ecNumber>
    </submittedName>
    <submittedName>
        <fullName evidence="4">Lipopolysaccharide heptosyltransferase family protein</fullName>
    </submittedName>
</protein>
<reference evidence="6 9" key="3">
    <citation type="submission" date="2019-04" db="EMBL/GenBank/DDBJ databases">
        <title>Microbes associate with the intestines of laboratory mice.</title>
        <authorList>
            <person name="Navarre W."/>
            <person name="Wong E."/>
            <person name="Huang K."/>
            <person name="Tropini C."/>
            <person name="Ng K."/>
            <person name="Yu B."/>
        </authorList>
    </citation>
    <scope>NUCLEOTIDE SEQUENCE [LARGE SCALE GENOMIC DNA]</scope>
    <source>
        <strain evidence="6 9">NM70_E10</strain>
    </source>
</reference>
<keyword evidence="9" id="KW-1185">Reference proteome</keyword>
<dbReference type="RefSeq" id="WP_024986037.1">
    <property type="nucleotide sequence ID" value="NZ_BLLS01000190.1"/>
</dbReference>
<proteinExistence type="predicted"/>
<dbReference type="AlphaFoldDB" id="A0A3L8A7W8"/>
<dbReference type="GO" id="GO:0005829">
    <property type="term" value="C:cytosol"/>
    <property type="evidence" value="ECO:0007669"/>
    <property type="project" value="TreeGrafter"/>
</dbReference>
<dbReference type="CDD" id="cd03789">
    <property type="entry name" value="GT9_LPS_heptosyltransferase"/>
    <property type="match status" value="1"/>
</dbReference>
<dbReference type="InterPro" id="IPR002201">
    <property type="entry name" value="Glyco_trans_9"/>
</dbReference>
<dbReference type="Proteomes" id="UP000491181">
    <property type="component" value="Unassembled WGS sequence"/>
</dbReference>
<comment type="caution">
    <text evidence="4">The sequence shown here is derived from an EMBL/GenBank/DDBJ whole genome shotgun (WGS) entry which is preliminary data.</text>
</comment>
<dbReference type="PANTHER" id="PTHR30160">
    <property type="entry name" value="TETRAACYLDISACCHARIDE 4'-KINASE-RELATED"/>
    <property type="match status" value="1"/>
</dbReference>
<reference evidence="5 8" key="2">
    <citation type="submission" date="2019-03" db="EMBL/GenBank/DDBJ databases">
        <title>Diversity of the mouse oral microbiome.</title>
        <authorList>
            <person name="Joseph S."/>
            <person name="Aduse-Opoku J."/>
            <person name="Curtis M."/>
            <person name="Wade W."/>
            <person name="Hashim A."/>
        </authorList>
    </citation>
    <scope>NUCLEOTIDE SEQUENCE [LARGE SCALE GENOMIC DNA]</scope>
    <source>
        <strain evidence="5 8">P2318</strain>
    </source>
</reference>
<dbReference type="EMBL" id="SRZA01000001">
    <property type="protein sequence ID" value="TGY08701.1"/>
    <property type="molecule type" value="Genomic_DNA"/>
</dbReference>
<gene>
    <name evidence="3" type="primary">rfaF</name>
    <name evidence="4" type="ORF">D7Y07_09795</name>
    <name evidence="5" type="ORF">E4T97_05295</name>
    <name evidence="6" type="ORF">E5356_00255</name>
    <name evidence="3" type="ORF">IMSAGC001_03779</name>
</gene>
<keyword evidence="2 4" id="KW-0808">Transferase</keyword>
<dbReference type="GeneID" id="93045656"/>
<evidence type="ECO:0000313" key="7">
    <source>
        <dbReference type="Proteomes" id="UP000267159"/>
    </source>
</evidence>
<dbReference type="EMBL" id="SPPV01000007">
    <property type="protein sequence ID" value="TFU51466.1"/>
    <property type="molecule type" value="Genomic_DNA"/>
</dbReference>
<reference evidence="4 7" key="1">
    <citation type="submission" date="2018-09" db="EMBL/GenBank/DDBJ databases">
        <title>Murine metabolic-syndrome-specific gut microbial biobank.</title>
        <authorList>
            <person name="Liu C."/>
        </authorList>
    </citation>
    <scope>NUCLEOTIDE SEQUENCE [LARGE SCALE GENOMIC DNA]</scope>
    <source>
        <strain evidence="4 7">0.1X-D8-26</strain>
    </source>
</reference>
<dbReference type="InterPro" id="IPR051199">
    <property type="entry name" value="LPS_LOS_Heptosyltrfase"/>
</dbReference>
<evidence type="ECO:0000256" key="2">
    <source>
        <dbReference type="ARBA" id="ARBA00022679"/>
    </source>
</evidence>
<dbReference type="SUPFAM" id="SSF53756">
    <property type="entry name" value="UDP-Glycosyltransferase/glycogen phosphorylase"/>
    <property type="match status" value="1"/>
</dbReference>
<dbReference type="OrthoDB" id="9772349at2"/>
<evidence type="ECO:0000313" key="4">
    <source>
        <dbReference type="EMBL" id="RLT80124.1"/>
    </source>
</evidence>
<name>A0A3L8A7W8_9BACE</name>
<dbReference type="Proteomes" id="UP000305751">
    <property type="component" value="Unassembled WGS sequence"/>
</dbReference>
<reference evidence="3 10" key="4">
    <citation type="journal article" date="2020" name="Microbiome">
        <title>Single-cell genomics of uncultured bacteria reveals dietary fiber responders in the mouse gut microbiota.</title>
        <authorList>
            <person name="Chijiiwa R."/>
            <person name="Hosokawa M."/>
            <person name="Kogawa M."/>
            <person name="Nishikawa Y."/>
            <person name="Ide K."/>
            <person name="Sakanashi C."/>
            <person name="Takahashi K."/>
            <person name="Takeyama H."/>
        </authorList>
    </citation>
    <scope>NUCLEOTIDE SEQUENCE [LARGE SCALE GENOMIC DNA]</scope>
    <source>
        <strain evidence="3">IMSAGC_001</strain>
    </source>
</reference>
<dbReference type="EC" id="2.-.-.-" evidence="3"/>
<organism evidence="4 7">
    <name type="scientific">Bacteroides acidifaciens</name>
    <dbReference type="NCBI Taxonomy" id="85831"/>
    <lineage>
        <taxon>Bacteria</taxon>
        <taxon>Pseudomonadati</taxon>
        <taxon>Bacteroidota</taxon>
        <taxon>Bacteroidia</taxon>
        <taxon>Bacteroidales</taxon>
        <taxon>Bacteroidaceae</taxon>
        <taxon>Bacteroides</taxon>
    </lineage>
</organism>
<dbReference type="Gene3D" id="3.40.50.2000">
    <property type="entry name" value="Glycogen Phosphorylase B"/>
    <property type="match status" value="2"/>
</dbReference>
<dbReference type="GO" id="GO:0009244">
    <property type="term" value="P:lipopolysaccharide core region biosynthetic process"/>
    <property type="evidence" value="ECO:0007669"/>
    <property type="project" value="TreeGrafter"/>
</dbReference>
<dbReference type="Pfam" id="PF01075">
    <property type="entry name" value="Glyco_transf_9"/>
    <property type="match status" value="1"/>
</dbReference>
<evidence type="ECO:0000313" key="8">
    <source>
        <dbReference type="Proteomes" id="UP000298073"/>
    </source>
</evidence>
<sequence>MKPIRKILVIRFRQIGDSILAIALCSTLKRSFPTAEVHFVVNKNIAPLYEGHPDIDKIFTFDKNENKPFHVYIKKVWQVVHQNQYDVIIDMRSTIRTLLFSLFSLHTPFRIGRIKGYTRFLLNYPIDTYNKSLNIDMVQRDLLLATPLETIAPITYTKDFKLYITDTEKEEFREYMINKGIDFSRPIFLIGVTTKLAYKKWNQKFMLDILRRILKEHNDIQMIFNYAPGHEEEDAKNIYNALGCPDNIKINIQASSLRQLAALAANSTFYFGNEGGARHIIQALGIPSFSIFSPSASKSMWLPNNSTFAEGISADDILPQQKQAEMTYEQCFDSITPEEVYKRLNPIILKLKKNQL</sequence>
<evidence type="ECO:0000313" key="6">
    <source>
        <dbReference type="EMBL" id="TGY08701.1"/>
    </source>
</evidence>
<accession>A0A3L8A7W8</accession>
<dbReference type="GO" id="GO:0008713">
    <property type="term" value="F:ADP-heptose-lipopolysaccharide heptosyltransferase activity"/>
    <property type="evidence" value="ECO:0007669"/>
    <property type="project" value="TreeGrafter"/>
</dbReference>
<dbReference type="EMBL" id="BLLS01000190">
    <property type="protein sequence ID" value="GFH88337.1"/>
    <property type="molecule type" value="Genomic_DNA"/>
</dbReference>
<dbReference type="EMBL" id="RAZM01000026">
    <property type="protein sequence ID" value="RLT80124.1"/>
    <property type="molecule type" value="Genomic_DNA"/>
</dbReference>